<comment type="caution">
    <text evidence="1">The sequence shown here is derived from an EMBL/GenBank/DDBJ whole genome shotgun (WGS) entry which is preliminary data.</text>
</comment>
<protein>
    <submittedName>
        <fullName evidence="1">Cyclin-dependent kinase-like 4</fullName>
    </submittedName>
</protein>
<gene>
    <name evidence="1" type="ORF">SCF082_LOCUS49086</name>
</gene>
<dbReference type="Proteomes" id="UP001642464">
    <property type="component" value="Unassembled WGS sequence"/>
</dbReference>
<evidence type="ECO:0000313" key="2">
    <source>
        <dbReference type="Proteomes" id="UP001642464"/>
    </source>
</evidence>
<accession>A0ABP0RY31</accession>
<keyword evidence="2" id="KW-1185">Reference proteome</keyword>
<proteinExistence type="predicted"/>
<sequence length="833" mass="90727">MHKCAPLSIAADVKMADSVGFKAGVWSAEDCQTSLGISGIYEATGNALWLQTGAFAASPRDNINWASLEAFTEKFFSKRVAFKSTVTRSLSASKKQKGEKKRLIWPSVMISIVDNMKTALVESPDAGIPLSPTGQFVLWSWFLALHNAIKAADKEHLDLLWEAGLTVTLQVRFCAGDKEKCLARNLQSEAIKALGHASLSDSFVTFAVAVKTMGIDKVQAGVDLGLAYNGTVYNAAIHKASLLLASVLEDSSRAVESALFALELQYGRDILSSEYSKLSKLIAHSKSMACSWSRVHGPTSPYEFVAWLVRMLVLAFQTKLRPPAKATEQWLDKDRKTGLPGFWQAAAVVLQVFEYADKLLARLPEADADKAAKVLDELLDPCSCWDKFLRPGDKSSLPDCFHEDDVEDEEGVVIVPAGPMASVKESFNKATGMLFDLLLELVSGKHLADCQHIAAQPAGLVKALAEVQGEHADDAVELLKQLHLITTLFEGHATKSVSASTAVPAPTLLSQLTATGGSTAEADLERERAWKTVQSERRKLASFSVPRAMTKDAFLASFRGCGKVFAHGGVLNTSHRLFVASADLLVEQGEEPWAMASVPPQALWKEMVGFMAATASGPADFIMAFDGRMREVRRVPLSARKVETAATRCPVQRNRIKATRKEAFNATGEESTYQGTYTGVEYRSINEMPLIAKDDKLKILDPKRVLSPPTLPDEWDEKNGQDVPLYWQESKPIALWIALLDDWKVQAIMDLSPGSGALCEAALTRGHSKEHLQWLQAIADRAACGLMAVEGSSLFSEETAQSVKKCFPDILASLAKGKDDEDSDPLEPGSPIE</sequence>
<dbReference type="EMBL" id="CAXAMM010042507">
    <property type="protein sequence ID" value="CAK9105294.1"/>
    <property type="molecule type" value="Genomic_DNA"/>
</dbReference>
<organism evidence="1 2">
    <name type="scientific">Durusdinium trenchii</name>
    <dbReference type="NCBI Taxonomy" id="1381693"/>
    <lineage>
        <taxon>Eukaryota</taxon>
        <taxon>Sar</taxon>
        <taxon>Alveolata</taxon>
        <taxon>Dinophyceae</taxon>
        <taxon>Suessiales</taxon>
        <taxon>Symbiodiniaceae</taxon>
        <taxon>Durusdinium</taxon>
    </lineage>
</organism>
<name>A0ABP0RY31_9DINO</name>
<reference evidence="1 2" key="1">
    <citation type="submission" date="2024-02" db="EMBL/GenBank/DDBJ databases">
        <authorList>
            <person name="Chen Y."/>
            <person name="Shah S."/>
            <person name="Dougan E. K."/>
            <person name="Thang M."/>
            <person name="Chan C."/>
        </authorList>
    </citation>
    <scope>NUCLEOTIDE SEQUENCE [LARGE SCALE GENOMIC DNA]</scope>
</reference>
<evidence type="ECO:0000313" key="1">
    <source>
        <dbReference type="EMBL" id="CAK9105294.1"/>
    </source>
</evidence>